<organism evidence="1 2">
    <name type="scientific">Metabacillus arenae</name>
    <dbReference type="NCBI Taxonomy" id="2771434"/>
    <lineage>
        <taxon>Bacteria</taxon>
        <taxon>Bacillati</taxon>
        <taxon>Bacillota</taxon>
        <taxon>Bacilli</taxon>
        <taxon>Bacillales</taxon>
        <taxon>Bacillaceae</taxon>
        <taxon>Metabacillus</taxon>
    </lineage>
</organism>
<dbReference type="AlphaFoldDB" id="A0A926NIU6"/>
<gene>
    <name evidence="1" type="ORF">IC621_15055</name>
</gene>
<keyword evidence="2" id="KW-1185">Reference proteome</keyword>
<comment type="caution">
    <text evidence="1">The sequence shown here is derived from an EMBL/GenBank/DDBJ whole genome shotgun (WGS) entry which is preliminary data.</text>
</comment>
<evidence type="ECO:0000313" key="2">
    <source>
        <dbReference type="Proteomes" id="UP000626844"/>
    </source>
</evidence>
<proteinExistence type="predicted"/>
<name>A0A926NIU6_9BACI</name>
<accession>A0A926NIU6</accession>
<dbReference type="SUPFAM" id="SSF52540">
    <property type="entry name" value="P-loop containing nucleoside triphosphate hydrolases"/>
    <property type="match status" value="1"/>
</dbReference>
<dbReference type="EMBL" id="JACXAI010000019">
    <property type="protein sequence ID" value="MBD1381555.1"/>
    <property type="molecule type" value="Genomic_DNA"/>
</dbReference>
<dbReference type="InterPro" id="IPR027417">
    <property type="entry name" value="P-loop_NTPase"/>
</dbReference>
<evidence type="ECO:0000313" key="1">
    <source>
        <dbReference type="EMBL" id="MBD1381555.1"/>
    </source>
</evidence>
<evidence type="ECO:0008006" key="3">
    <source>
        <dbReference type="Google" id="ProtNLM"/>
    </source>
</evidence>
<protein>
    <recommendedName>
        <fullName evidence="3">ATP-binding protein</fullName>
    </recommendedName>
</protein>
<dbReference type="Proteomes" id="UP000626844">
    <property type="component" value="Unassembled WGS sequence"/>
</dbReference>
<sequence>MNKNKRYFKSSVNIKFDLGKKKYFREYLPTPSHAESLQNILSGFNENSGKHSHIIIGPYGTGKSLLGTLISGMAAKSVNKSTFELLKKKFNKVDDEIYDQLTRFEKNEKKYLPVILNGNEGSFRKSIISAIMRTIEENELDIVVPGIINKILKIVDKWEGEFPRTYKEFIKLLKNSDRNIEIWKVNVLNFEKEEINWFKSIFPSLSSGAEFVIDYKEDFIEQIMFIIDELDKRNLGLLIVYDEFGRFLQSIETNLIHETMQDLQDLAELSDHYENHLHLLFITHKNLRHYFFKLSEEYQNEFQRIEKRFNLYQIDSDRSTFIRLTEAVLSSLDYPLVIPNVTESNLKKELRKYPLFANLNQVEIEKLVIKGAYPVHPVTMFVLPYMSSQFGQNERTLFTFLQSNEQGGLIHHIENYTNKFYLPDQLFDFFFPEIELDGRIECNSLQIYIKLLPKIPTEKENLFKLFKLISLWSIINLHSKQKLAIDFISFALNESKDYVEELLEELVKLKVIRFNRITGDWELFEGSSIDVEHEINNIKETTSITVEQKKKILEKTLSKKYFLANDYNDEKSMTRFSSVQITLSSELLDSSFDSLRIRNEKNSDAIVNYVILEDIKDREKVINLLKLKNDQNTFYCVSNKGIDEIKEDLINYYILSNLKSNTDFIRKDKDLLREITIKSEDLFHSLTNFMKSYSGFSSELVWIHEGKEIKIKNDIVLEKELSKLMFKKYPLTPEIRNDSFVRRKINSVQQKAGYKVVDSIIKDYNNEEFSIEGNGPDYLIYATIFKNNQLSLRNLKQIISDEFRSIRKDLIQELEINSYGNLSSLTNILKSEPYGLRSPLIPIILISLLRDKWDQLMFYRNKMYVPEITGEKLYQMVEEDSEYKFVYYNFDEKYKPLFQTISDVFGDYVSDSVQKNSSPILLSNGILNWLRQLPRFTQVTNNIDSNLKEFRSIVKRSEIDPKSSIDRLYDKYASDLSLFIRHKESLESHLNNYKRSLKNRLLNLIGCKCFKELNKWANVKNSIIKKNNSLVNGILNASEEDWIESIILTIVGVRIEDWSDTTEQMFEQLILKEYNSNQNELTQRDYLTISINGDDKAITKVDLSTKTQTIYKNIHRMIKNAGRNVSKEEVEYMIYHLVKEFVD</sequence>
<reference evidence="1" key="1">
    <citation type="submission" date="2020-09" db="EMBL/GenBank/DDBJ databases">
        <title>A novel bacterium of genus Bacillus, isolated from South China Sea.</title>
        <authorList>
            <person name="Huang H."/>
            <person name="Mo K."/>
            <person name="Hu Y."/>
        </authorList>
    </citation>
    <scope>NUCLEOTIDE SEQUENCE</scope>
    <source>
        <strain evidence="1">IB182487</strain>
    </source>
</reference>
<dbReference type="RefSeq" id="WP_191159145.1">
    <property type="nucleotide sequence ID" value="NZ_JACXAI010000019.1"/>
</dbReference>